<evidence type="ECO:0000313" key="2">
    <source>
        <dbReference type="Proteomes" id="UP001221142"/>
    </source>
</evidence>
<accession>A0AAD7FBA4</accession>
<dbReference type="EMBL" id="JARKIF010000028">
    <property type="protein sequence ID" value="KAJ7613547.1"/>
    <property type="molecule type" value="Genomic_DNA"/>
</dbReference>
<reference evidence="1" key="1">
    <citation type="submission" date="2023-03" db="EMBL/GenBank/DDBJ databases">
        <title>Massive genome expansion in bonnet fungi (Mycena s.s.) driven by repeated elements and novel gene families across ecological guilds.</title>
        <authorList>
            <consortium name="Lawrence Berkeley National Laboratory"/>
            <person name="Harder C.B."/>
            <person name="Miyauchi S."/>
            <person name="Viragh M."/>
            <person name="Kuo A."/>
            <person name="Thoen E."/>
            <person name="Andreopoulos B."/>
            <person name="Lu D."/>
            <person name="Skrede I."/>
            <person name="Drula E."/>
            <person name="Henrissat B."/>
            <person name="Morin E."/>
            <person name="Kohler A."/>
            <person name="Barry K."/>
            <person name="LaButti K."/>
            <person name="Morin E."/>
            <person name="Salamov A."/>
            <person name="Lipzen A."/>
            <person name="Mereny Z."/>
            <person name="Hegedus B."/>
            <person name="Baldrian P."/>
            <person name="Stursova M."/>
            <person name="Weitz H."/>
            <person name="Taylor A."/>
            <person name="Grigoriev I.V."/>
            <person name="Nagy L.G."/>
            <person name="Martin F."/>
            <person name="Kauserud H."/>
        </authorList>
    </citation>
    <scope>NUCLEOTIDE SEQUENCE</scope>
    <source>
        <strain evidence="1">9284</strain>
    </source>
</reference>
<evidence type="ECO:0000313" key="1">
    <source>
        <dbReference type="EMBL" id="KAJ7613547.1"/>
    </source>
</evidence>
<sequence>MILYVRENEETSCIKMVHFCGDEEDGEGIPSELEANAKILDEAFPEITIDLADHETLQIIVQGAFTPVNVASLAQRLQIRTGLMFVSCPGPRSRYPVAEFGTRVISL</sequence>
<comment type="caution">
    <text evidence="1">The sequence shown here is derived from an EMBL/GenBank/DDBJ whole genome shotgun (WGS) entry which is preliminary data.</text>
</comment>
<organism evidence="1 2">
    <name type="scientific">Roridomyces roridus</name>
    <dbReference type="NCBI Taxonomy" id="1738132"/>
    <lineage>
        <taxon>Eukaryota</taxon>
        <taxon>Fungi</taxon>
        <taxon>Dikarya</taxon>
        <taxon>Basidiomycota</taxon>
        <taxon>Agaricomycotina</taxon>
        <taxon>Agaricomycetes</taxon>
        <taxon>Agaricomycetidae</taxon>
        <taxon>Agaricales</taxon>
        <taxon>Marasmiineae</taxon>
        <taxon>Mycenaceae</taxon>
        <taxon>Roridomyces</taxon>
    </lineage>
</organism>
<keyword evidence="2" id="KW-1185">Reference proteome</keyword>
<dbReference type="AlphaFoldDB" id="A0AAD7FBA4"/>
<name>A0AAD7FBA4_9AGAR</name>
<dbReference type="Proteomes" id="UP001221142">
    <property type="component" value="Unassembled WGS sequence"/>
</dbReference>
<gene>
    <name evidence="1" type="ORF">FB45DRAFT_981795</name>
</gene>
<protein>
    <submittedName>
        <fullName evidence="1">Uncharacterized protein</fullName>
    </submittedName>
</protein>
<proteinExistence type="predicted"/>